<proteinExistence type="predicted"/>
<gene>
    <name evidence="2" type="ORF">FHU40_005381</name>
</gene>
<keyword evidence="3" id="KW-1185">Reference proteome</keyword>
<dbReference type="Pfam" id="PF12697">
    <property type="entry name" value="Abhydrolase_6"/>
    <property type="match status" value="1"/>
</dbReference>
<dbReference type="PANTHER" id="PTHR37017:SF11">
    <property type="entry name" value="ESTERASE_LIPASE_THIOESTERASE DOMAIN-CONTAINING PROTEIN"/>
    <property type="match status" value="1"/>
</dbReference>
<dbReference type="PANTHER" id="PTHR37017">
    <property type="entry name" value="AB HYDROLASE-1 DOMAIN-CONTAINING PROTEIN-RELATED"/>
    <property type="match status" value="1"/>
</dbReference>
<organism evidence="2 3">
    <name type="scientific">Nocardioides soli</name>
    <dbReference type="NCBI Taxonomy" id="1036020"/>
    <lineage>
        <taxon>Bacteria</taxon>
        <taxon>Bacillati</taxon>
        <taxon>Actinomycetota</taxon>
        <taxon>Actinomycetes</taxon>
        <taxon>Propionibacteriales</taxon>
        <taxon>Nocardioidaceae</taxon>
        <taxon>Nocardioides</taxon>
    </lineage>
</organism>
<comment type="caution">
    <text evidence="2">The sequence shown here is derived from an EMBL/GenBank/DDBJ whole genome shotgun (WGS) entry which is preliminary data.</text>
</comment>
<reference evidence="2 3" key="1">
    <citation type="submission" date="2020-08" db="EMBL/GenBank/DDBJ databases">
        <title>Sequencing the genomes of 1000 actinobacteria strains.</title>
        <authorList>
            <person name="Klenk H.-P."/>
        </authorList>
    </citation>
    <scope>NUCLEOTIDE SEQUENCE [LARGE SCALE GENOMIC DNA]</scope>
    <source>
        <strain evidence="2 3">DSM 105498</strain>
    </source>
</reference>
<feature type="domain" description="AB hydrolase-1" evidence="1">
    <location>
        <begin position="4"/>
        <end position="234"/>
    </location>
</feature>
<dbReference type="SUPFAM" id="SSF53474">
    <property type="entry name" value="alpha/beta-Hydrolases"/>
    <property type="match status" value="1"/>
</dbReference>
<dbReference type="GO" id="GO:0003824">
    <property type="term" value="F:catalytic activity"/>
    <property type="evidence" value="ECO:0007669"/>
    <property type="project" value="UniProtKB-ARBA"/>
</dbReference>
<protein>
    <submittedName>
        <fullName evidence="2">Pimeloyl-ACP methyl ester carboxylesterase</fullName>
    </submittedName>
</protein>
<dbReference type="EMBL" id="JACHWR010000010">
    <property type="protein sequence ID" value="MBB3045524.1"/>
    <property type="molecule type" value="Genomic_DNA"/>
</dbReference>
<dbReference type="InterPro" id="IPR000073">
    <property type="entry name" value="AB_hydrolase_1"/>
</dbReference>
<sequence>MATLVLVHGAWHGGWCWNSVAEILRRDGHSVHAPTLLGMGPFRATRPNAGAESSRRPGLHDHVNQVVDLLQASDLHDVVLVGHSYGSMVITGAAQVAGERLGRLVYLDAFVPRPGQSFFDLVPDELRLNLLSTSDSGWVRPRPPSLFGITDPDLAAWTEARLTAQPIETFEQALPETSVPPLERRYIRCAGTPDRPNRPNPVADQLRNDPGWSYAEVPCGHDAMLLRPHALVEALGL</sequence>
<dbReference type="AlphaFoldDB" id="A0A7W4W232"/>
<accession>A0A7W4W232</accession>
<dbReference type="InterPro" id="IPR029058">
    <property type="entry name" value="AB_hydrolase_fold"/>
</dbReference>
<evidence type="ECO:0000313" key="3">
    <source>
        <dbReference type="Proteomes" id="UP000589626"/>
    </source>
</evidence>
<name>A0A7W4W232_9ACTN</name>
<evidence type="ECO:0000313" key="2">
    <source>
        <dbReference type="EMBL" id="MBB3045524.1"/>
    </source>
</evidence>
<dbReference type="RefSeq" id="WP_183595516.1">
    <property type="nucleotide sequence ID" value="NZ_JACHWR010000010.1"/>
</dbReference>
<dbReference type="Proteomes" id="UP000589626">
    <property type="component" value="Unassembled WGS sequence"/>
</dbReference>
<evidence type="ECO:0000259" key="1">
    <source>
        <dbReference type="Pfam" id="PF12697"/>
    </source>
</evidence>
<dbReference type="Gene3D" id="3.40.50.1820">
    <property type="entry name" value="alpha/beta hydrolase"/>
    <property type="match status" value="1"/>
</dbReference>
<dbReference type="InterPro" id="IPR052897">
    <property type="entry name" value="Sec-Metab_Biosynth_Hydrolase"/>
</dbReference>